<feature type="compositionally biased region" description="Polar residues" evidence="1">
    <location>
        <begin position="92"/>
        <end position="115"/>
    </location>
</feature>
<feature type="compositionally biased region" description="Basic and acidic residues" evidence="1">
    <location>
        <begin position="7"/>
        <end position="20"/>
    </location>
</feature>
<organism evidence="2 3">
    <name type="scientific">Cladorrhinum samala</name>
    <dbReference type="NCBI Taxonomy" id="585594"/>
    <lineage>
        <taxon>Eukaryota</taxon>
        <taxon>Fungi</taxon>
        <taxon>Dikarya</taxon>
        <taxon>Ascomycota</taxon>
        <taxon>Pezizomycotina</taxon>
        <taxon>Sordariomycetes</taxon>
        <taxon>Sordariomycetidae</taxon>
        <taxon>Sordariales</taxon>
        <taxon>Podosporaceae</taxon>
        <taxon>Cladorrhinum</taxon>
    </lineage>
</organism>
<comment type="caution">
    <text evidence="2">The sequence shown here is derived from an EMBL/GenBank/DDBJ whole genome shotgun (WGS) entry which is preliminary data.</text>
</comment>
<dbReference type="Proteomes" id="UP001321749">
    <property type="component" value="Unassembled WGS sequence"/>
</dbReference>
<gene>
    <name evidence="2" type="ORF">QBC42DRAFT_198961</name>
</gene>
<accession>A0AAV9HRS8</accession>
<dbReference type="PANTHER" id="PTHR39606:SF1">
    <property type="entry name" value="CELL SURFACE PROTEIN"/>
    <property type="match status" value="1"/>
</dbReference>
<dbReference type="AlphaFoldDB" id="A0AAV9HRS8"/>
<feature type="compositionally biased region" description="Basic residues" evidence="1">
    <location>
        <begin position="341"/>
        <end position="351"/>
    </location>
</feature>
<evidence type="ECO:0008006" key="4">
    <source>
        <dbReference type="Google" id="ProtNLM"/>
    </source>
</evidence>
<reference evidence="2" key="1">
    <citation type="journal article" date="2023" name="Mol. Phylogenet. Evol.">
        <title>Genome-scale phylogeny and comparative genomics of the fungal order Sordariales.</title>
        <authorList>
            <person name="Hensen N."/>
            <person name="Bonometti L."/>
            <person name="Westerberg I."/>
            <person name="Brannstrom I.O."/>
            <person name="Guillou S."/>
            <person name="Cros-Aarteil S."/>
            <person name="Calhoun S."/>
            <person name="Haridas S."/>
            <person name="Kuo A."/>
            <person name="Mondo S."/>
            <person name="Pangilinan J."/>
            <person name="Riley R."/>
            <person name="LaButti K."/>
            <person name="Andreopoulos B."/>
            <person name="Lipzen A."/>
            <person name="Chen C."/>
            <person name="Yan M."/>
            <person name="Daum C."/>
            <person name="Ng V."/>
            <person name="Clum A."/>
            <person name="Steindorff A."/>
            <person name="Ohm R.A."/>
            <person name="Martin F."/>
            <person name="Silar P."/>
            <person name="Natvig D.O."/>
            <person name="Lalanne C."/>
            <person name="Gautier V."/>
            <person name="Ament-Velasquez S.L."/>
            <person name="Kruys A."/>
            <person name="Hutchinson M.I."/>
            <person name="Powell A.J."/>
            <person name="Barry K."/>
            <person name="Miller A.N."/>
            <person name="Grigoriev I.V."/>
            <person name="Debuchy R."/>
            <person name="Gladieux P."/>
            <person name="Hiltunen Thoren M."/>
            <person name="Johannesson H."/>
        </authorList>
    </citation>
    <scope>NUCLEOTIDE SEQUENCE</scope>
    <source>
        <strain evidence="2">PSN324</strain>
    </source>
</reference>
<feature type="compositionally biased region" description="Basic and acidic residues" evidence="1">
    <location>
        <begin position="221"/>
        <end position="230"/>
    </location>
</feature>
<feature type="compositionally biased region" description="Low complexity" evidence="1">
    <location>
        <begin position="151"/>
        <end position="165"/>
    </location>
</feature>
<feature type="compositionally biased region" description="Basic and acidic residues" evidence="1">
    <location>
        <begin position="37"/>
        <end position="46"/>
    </location>
</feature>
<evidence type="ECO:0000313" key="2">
    <source>
        <dbReference type="EMBL" id="KAK4463444.1"/>
    </source>
</evidence>
<dbReference type="PANTHER" id="PTHR39606">
    <property type="entry name" value="SURFACE PROTEIN, PUTATIVE-RELATED"/>
    <property type="match status" value="1"/>
</dbReference>
<keyword evidence="3" id="KW-1185">Reference proteome</keyword>
<name>A0AAV9HRS8_9PEZI</name>
<evidence type="ECO:0000256" key="1">
    <source>
        <dbReference type="SAM" id="MobiDB-lite"/>
    </source>
</evidence>
<evidence type="ECO:0000313" key="3">
    <source>
        <dbReference type="Proteomes" id="UP001321749"/>
    </source>
</evidence>
<feature type="region of interest" description="Disordered" evidence="1">
    <location>
        <begin position="195"/>
        <end position="361"/>
    </location>
</feature>
<feature type="compositionally biased region" description="Basic and acidic residues" evidence="1">
    <location>
        <begin position="134"/>
        <end position="143"/>
    </location>
</feature>
<protein>
    <recommendedName>
        <fullName evidence="4">Cell surface protein</fullName>
    </recommendedName>
</protein>
<feature type="compositionally biased region" description="Low complexity" evidence="1">
    <location>
        <begin position="250"/>
        <end position="279"/>
    </location>
</feature>
<feature type="compositionally biased region" description="Polar residues" evidence="1">
    <location>
        <begin position="21"/>
        <end position="31"/>
    </location>
</feature>
<feature type="region of interest" description="Disordered" evidence="1">
    <location>
        <begin position="1"/>
        <end position="166"/>
    </location>
</feature>
<feature type="compositionally biased region" description="Basic and acidic residues" evidence="1">
    <location>
        <begin position="284"/>
        <end position="297"/>
    </location>
</feature>
<proteinExistence type="predicted"/>
<dbReference type="EMBL" id="MU864959">
    <property type="protein sequence ID" value="KAK4463444.1"/>
    <property type="molecule type" value="Genomic_DNA"/>
</dbReference>
<reference evidence="2" key="2">
    <citation type="submission" date="2023-06" db="EMBL/GenBank/DDBJ databases">
        <authorList>
            <consortium name="Lawrence Berkeley National Laboratory"/>
            <person name="Mondo S.J."/>
            <person name="Hensen N."/>
            <person name="Bonometti L."/>
            <person name="Westerberg I."/>
            <person name="Brannstrom I.O."/>
            <person name="Guillou S."/>
            <person name="Cros-Aarteil S."/>
            <person name="Calhoun S."/>
            <person name="Haridas S."/>
            <person name="Kuo A."/>
            <person name="Pangilinan J."/>
            <person name="Riley R."/>
            <person name="Labutti K."/>
            <person name="Andreopoulos B."/>
            <person name="Lipzen A."/>
            <person name="Chen C."/>
            <person name="Yanf M."/>
            <person name="Daum C."/>
            <person name="Ng V."/>
            <person name="Clum A."/>
            <person name="Steindorff A."/>
            <person name="Ohm R."/>
            <person name="Martin F."/>
            <person name="Silar P."/>
            <person name="Natvig D."/>
            <person name="Lalanne C."/>
            <person name="Gautier V."/>
            <person name="Ament-Velasquez S.L."/>
            <person name="Kruys A."/>
            <person name="Hutchinson M.I."/>
            <person name="Powell A.J."/>
            <person name="Barry K."/>
            <person name="Miller A.N."/>
            <person name="Grigoriev I.V."/>
            <person name="Debuchy R."/>
            <person name="Gladieux P."/>
            <person name="Thoren M.H."/>
            <person name="Johannesson H."/>
        </authorList>
    </citation>
    <scope>NUCLEOTIDE SEQUENCE</scope>
    <source>
        <strain evidence="2">PSN324</strain>
    </source>
</reference>
<sequence length="361" mass="36896">MSSIINKIKEAVHSDKHDQPEGTSGPHNSRVANAADPRVDSDRDGSHTAGRTAGHNDSGLGSSGTAEGIHGPHSSRAANAMDPRVDSDRDGSNTYGNSRTTGYGTASSGFGTGHNTAEGAHGPHSSRVANAMDPRVDSDRDGSRTAGNSATTGYGSSGLGHSTGTHGIGSTGTHGIGSTGTHGIGSTGTHGEFGSSGLGSSGTAEGIHGPHNSRVGNAMDPRVDSDRDGSHTAGRTAGHNEFGTHGVGSTGTHTAGTHNAGNHFTSGPGPAPHTAGPHSNDMANKLDPRVDSDRDGSKTLGADRTYQESSLGSRDPHDAAQVPPSVMRKVVGEPIVEHDDHHHHRERRNSVKSHQERFSGI</sequence>